<reference evidence="2 3" key="1">
    <citation type="submission" date="2023-03" db="EMBL/GenBank/DDBJ databases">
        <title>Draft genome sequence of type strain Streptomyces ferralitis JCM 14344.</title>
        <authorList>
            <person name="Klaysubun C."/>
            <person name="Duangmal K."/>
        </authorList>
    </citation>
    <scope>NUCLEOTIDE SEQUENCE [LARGE SCALE GENOMIC DNA]</scope>
    <source>
        <strain evidence="2 3">JCM 14344</strain>
    </source>
</reference>
<evidence type="ECO:0000256" key="1">
    <source>
        <dbReference type="SAM" id="MobiDB-lite"/>
    </source>
</evidence>
<dbReference type="EMBL" id="JARHTQ010000011">
    <property type="protein sequence ID" value="MDF2257665.1"/>
    <property type="molecule type" value="Genomic_DNA"/>
</dbReference>
<proteinExistence type="predicted"/>
<dbReference type="Proteomes" id="UP001220022">
    <property type="component" value="Unassembled WGS sequence"/>
</dbReference>
<evidence type="ECO:0000313" key="3">
    <source>
        <dbReference type="Proteomes" id="UP001220022"/>
    </source>
</evidence>
<organism evidence="2 3">
    <name type="scientific">Streptantibioticus ferralitis</name>
    <dbReference type="NCBI Taxonomy" id="236510"/>
    <lineage>
        <taxon>Bacteria</taxon>
        <taxon>Bacillati</taxon>
        <taxon>Actinomycetota</taxon>
        <taxon>Actinomycetes</taxon>
        <taxon>Kitasatosporales</taxon>
        <taxon>Streptomycetaceae</taxon>
        <taxon>Streptantibioticus</taxon>
    </lineage>
</organism>
<evidence type="ECO:0000313" key="2">
    <source>
        <dbReference type="EMBL" id="MDF2257665.1"/>
    </source>
</evidence>
<comment type="caution">
    <text evidence="2">The sequence shown here is derived from an EMBL/GenBank/DDBJ whole genome shotgun (WGS) entry which is preliminary data.</text>
</comment>
<protein>
    <recommendedName>
        <fullName evidence="4">HTH cro/C1-type domain-containing protein</fullName>
    </recommendedName>
</protein>
<sequence length="493" mass="55275">MTETGDGFTTFNPRWLRGWLRLMDPKSPAGDVKMVNDHGKPCARRWRRLADEQQWPISRLVSEISECCGVTRLRAHRLARGWTLTQAVQQFHNLCAAEQLAGPRLDADQLRTWETNPERRPQPSTIDLLCRLYQSNPIDLGIDVPCDYTPAAQRTMTAPTRTRESPGDQPQRNSPDWLDSVRLSVDRTLAAGTVTAGQLDLLDERLFVHRQQYLLLPPQLMLSELVADIQEVRVLAADRQPAVVQLRLSEMTAILATLIADALMKLGCLRHASAWYATACTAADDSGKRDLRARVRIQAAMLPYYYGPLESALRLAQEARLLAQNRPTITGSFAAAAEGRIRARHGDATGAEQAMHLARDLFARAERPPVDDAWSFPERRLLLYLSGTLTYLGQTRRARAAQTQAHALYRDQSGSIDPTLLRIEEAICLAHERHLADACQLAVEAYLAVPSQHRTQILDARARNVIEAVPKRMRASRCARELNEILALPSPEM</sequence>
<accession>A0ABT5Z1G2</accession>
<keyword evidence="3" id="KW-1185">Reference proteome</keyword>
<evidence type="ECO:0008006" key="4">
    <source>
        <dbReference type="Google" id="ProtNLM"/>
    </source>
</evidence>
<gene>
    <name evidence="2" type="ORF">P2L57_18665</name>
</gene>
<name>A0ABT5Z1G2_9ACTN</name>
<dbReference type="RefSeq" id="WP_275815912.1">
    <property type="nucleotide sequence ID" value="NZ_BAAANM010000022.1"/>
</dbReference>
<feature type="region of interest" description="Disordered" evidence="1">
    <location>
        <begin position="155"/>
        <end position="177"/>
    </location>
</feature>